<evidence type="ECO:0000313" key="5">
    <source>
        <dbReference type="EMBL" id="GGB82235.1"/>
    </source>
</evidence>
<dbReference type="RefSeq" id="WP_308421053.1">
    <property type="nucleotide sequence ID" value="NZ_BMJE01000006.1"/>
</dbReference>
<evidence type="ECO:0000313" key="6">
    <source>
        <dbReference type="Proteomes" id="UP000615760"/>
    </source>
</evidence>
<evidence type="ECO:0000259" key="4">
    <source>
        <dbReference type="SMART" id="SM00479"/>
    </source>
</evidence>
<proteinExistence type="predicted"/>
<gene>
    <name evidence="5" type="ORF">GCM10007424_22820</name>
</gene>
<sequence>MAKKLDKILVVDIEATCWEGTPPEGMSNDIIEVGICLLDVQTGEISDNRGIMVKPERSTVSPFCTELTTITQEMLDNEGVSFKEACRILKQEYLSQSRAWASFGAYDQKQFDRQCKAMGVGYPFGPSHINVKTLYALKHKLNHEVGMAGALEQLNIPLEGTHHRGVDDAKNISKILYWTLNNENPKTMSTKITIGADELILWLRKNNKQEGESTIKLGRKIQKLIVDDLDGKLTTHDQESYWANTDEDKNIAEDNLPKTSAQYKIDIDKISKLYQTINDWQ</sequence>
<keyword evidence="3" id="KW-0269">Exonuclease</keyword>
<keyword evidence="6" id="KW-1185">Reference proteome</keyword>
<comment type="caution">
    <text evidence="5">The sequence shown here is derived from an EMBL/GenBank/DDBJ whole genome shotgun (WGS) entry which is preliminary data.</text>
</comment>
<dbReference type="InterPro" id="IPR047201">
    <property type="entry name" value="ERI-1_3'hExo-like"/>
</dbReference>
<dbReference type="EMBL" id="BMJE01000006">
    <property type="protein sequence ID" value="GGB82235.1"/>
    <property type="molecule type" value="Genomic_DNA"/>
</dbReference>
<dbReference type="Proteomes" id="UP000615760">
    <property type="component" value="Unassembled WGS sequence"/>
</dbReference>
<organism evidence="5 6">
    <name type="scientific">Flavobacterium suaedae</name>
    <dbReference type="NCBI Taxonomy" id="1767027"/>
    <lineage>
        <taxon>Bacteria</taxon>
        <taxon>Pseudomonadati</taxon>
        <taxon>Bacteroidota</taxon>
        <taxon>Flavobacteriia</taxon>
        <taxon>Flavobacteriales</taxon>
        <taxon>Flavobacteriaceae</taxon>
        <taxon>Flavobacterium</taxon>
    </lineage>
</organism>
<name>A0ABQ1K1P9_9FLAO</name>
<protein>
    <recommendedName>
        <fullName evidence="4">Exonuclease domain-containing protein</fullName>
    </recommendedName>
</protein>
<dbReference type="InterPro" id="IPR036397">
    <property type="entry name" value="RNaseH_sf"/>
</dbReference>
<dbReference type="Gene3D" id="3.30.420.10">
    <property type="entry name" value="Ribonuclease H-like superfamily/Ribonuclease H"/>
    <property type="match status" value="1"/>
</dbReference>
<accession>A0ABQ1K1P9</accession>
<keyword evidence="2" id="KW-0378">Hydrolase</keyword>
<dbReference type="PANTHER" id="PTHR23044">
    <property type="entry name" value="3'-5' EXONUCLEASE ERI1-RELATED"/>
    <property type="match status" value="1"/>
</dbReference>
<feature type="domain" description="Exonuclease" evidence="4">
    <location>
        <begin position="7"/>
        <end position="185"/>
    </location>
</feature>
<dbReference type="PANTHER" id="PTHR23044:SF61">
    <property type="entry name" value="3'-5' EXORIBONUCLEASE 1-RELATED"/>
    <property type="match status" value="1"/>
</dbReference>
<evidence type="ECO:0000256" key="1">
    <source>
        <dbReference type="ARBA" id="ARBA00022722"/>
    </source>
</evidence>
<dbReference type="SMART" id="SM00479">
    <property type="entry name" value="EXOIII"/>
    <property type="match status" value="1"/>
</dbReference>
<evidence type="ECO:0000256" key="2">
    <source>
        <dbReference type="ARBA" id="ARBA00022801"/>
    </source>
</evidence>
<dbReference type="InterPro" id="IPR051274">
    <property type="entry name" value="3-5_Exoribonuclease"/>
</dbReference>
<keyword evidence="1" id="KW-0540">Nuclease</keyword>
<dbReference type="CDD" id="cd06133">
    <property type="entry name" value="ERI-1_3'hExo_like"/>
    <property type="match status" value="1"/>
</dbReference>
<dbReference type="SUPFAM" id="SSF53098">
    <property type="entry name" value="Ribonuclease H-like"/>
    <property type="match status" value="1"/>
</dbReference>
<reference evidence="6" key="1">
    <citation type="journal article" date="2019" name="Int. J. Syst. Evol. Microbiol.">
        <title>The Global Catalogue of Microorganisms (GCM) 10K type strain sequencing project: providing services to taxonomists for standard genome sequencing and annotation.</title>
        <authorList>
            <consortium name="The Broad Institute Genomics Platform"/>
            <consortium name="The Broad Institute Genome Sequencing Center for Infectious Disease"/>
            <person name="Wu L."/>
            <person name="Ma J."/>
        </authorList>
    </citation>
    <scope>NUCLEOTIDE SEQUENCE [LARGE SCALE GENOMIC DNA]</scope>
    <source>
        <strain evidence="6">CGMCC 1.15461</strain>
    </source>
</reference>
<dbReference type="Pfam" id="PF00929">
    <property type="entry name" value="RNase_T"/>
    <property type="match status" value="1"/>
</dbReference>
<dbReference type="InterPro" id="IPR013520">
    <property type="entry name" value="Ribonucl_H"/>
</dbReference>
<dbReference type="InterPro" id="IPR012337">
    <property type="entry name" value="RNaseH-like_sf"/>
</dbReference>
<evidence type="ECO:0000256" key="3">
    <source>
        <dbReference type="ARBA" id="ARBA00022839"/>
    </source>
</evidence>